<keyword evidence="5" id="KW-1185">Reference proteome</keyword>
<dbReference type="AlphaFoldDB" id="A0A239JP47"/>
<evidence type="ECO:0000256" key="2">
    <source>
        <dbReference type="ARBA" id="ARBA00023002"/>
    </source>
</evidence>
<evidence type="ECO:0000313" key="4">
    <source>
        <dbReference type="EMBL" id="SNT06554.1"/>
    </source>
</evidence>
<dbReference type="InterPro" id="IPR016162">
    <property type="entry name" value="Ald_DH_N"/>
</dbReference>
<evidence type="ECO:0000256" key="1">
    <source>
        <dbReference type="ARBA" id="ARBA00009986"/>
    </source>
</evidence>
<dbReference type="InterPro" id="IPR016161">
    <property type="entry name" value="Ald_DH/histidinol_DH"/>
</dbReference>
<dbReference type="Proteomes" id="UP000198356">
    <property type="component" value="Unassembled WGS sequence"/>
</dbReference>
<dbReference type="Pfam" id="PF00171">
    <property type="entry name" value="Aldedh"/>
    <property type="match status" value="1"/>
</dbReference>
<accession>A0A239JP47</accession>
<dbReference type="Gene3D" id="3.40.605.10">
    <property type="entry name" value="Aldehyde Dehydrogenase, Chain A, domain 1"/>
    <property type="match status" value="1"/>
</dbReference>
<feature type="domain" description="Aldehyde dehydrogenase" evidence="3">
    <location>
        <begin position="17"/>
        <end position="440"/>
    </location>
</feature>
<dbReference type="OrthoDB" id="9812625at2"/>
<dbReference type="GO" id="GO:0016620">
    <property type="term" value="F:oxidoreductase activity, acting on the aldehyde or oxo group of donors, NAD or NADP as acceptor"/>
    <property type="evidence" value="ECO:0007669"/>
    <property type="project" value="InterPro"/>
</dbReference>
<comment type="similarity">
    <text evidence="1">Belongs to the aldehyde dehydrogenase family.</text>
</comment>
<name>A0A239JP47_9BACT</name>
<dbReference type="SUPFAM" id="SSF53720">
    <property type="entry name" value="ALDH-like"/>
    <property type="match status" value="1"/>
</dbReference>
<keyword evidence="2" id="KW-0560">Oxidoreductase</keyword>
<dbReference type="PANTHER" id="PTHR42804">
    <property type="entry name" value="ALDEHYDE DEHYDROGENASE"/>
    <property type="match status" value="1"/>
</dbReference>
<proteinExistence type="inferred from homology"/>
<dbReference type="Gene3D" id="3.40.309.10">
    <property type="entry name" value="Aldehyde Dehydrogenase, Chain A, domain 2"/>
    <property type="match status" value="1"/>
</dbReference>
<dbReference type="EMBL" id="FZOU01000004">
    <property type="protein sequence ID" value="SNT06554.1"/>
    <property type="molecule type" value="Genomic_DNA"/>
</dbReference>
<gene>
    <name evidence="4" type="ORF">SAMN05421770_10412</name>
</gene>
<sequence length="492" mass="52414">MNSATITTDCTEVDLNAHARLAQRSWAALPVSHRLRVLKIARGLFARNTANLVEAIPATLARTQADTLAAEVLPLLAGCRFLESNAARLLKPKRLGRAGLPFWLAGVSSEVYRAPFGVVLIIGPANYPLFLPGVQALQALAAGNAVVWKPGRGGRAVAEVFAATLEHAGLPEGLLRVTDEAVEASLQELAASPDKIVFTGSAQAARSVLAAAAETLTPCIVEASGSDAVIALPTADPARLAQALAFGMRLNGSETCMAPRRLLLVGSPERSQHEPLLAAIRTEFAKIEGIPYTDPAKRQLLRDLLADAKLHGAEVWQGEAQRDADAIFLRPILILNGTPAMRVARTDIFAPILTVIPCPDEQAVLEAQQACPFGLTAAIFGEEAAALRLSERLTAGTILINDLIVPTADPRIPFGGRRASGYGVTRGPEGLLEMTAAKSVLTRRGKSLQHYAPTTKTHAGMFEGVIQMSHAPTRAERWAGLRRMIDAARKLR</sequence>
<evidence type="ECO:0000313" key="5">
    <source>
        <dbReference type="Proteomes" id="UP000198356"/>
    </source>
</evidence>
<organism evidence="4 5">
    <name type="scientific">Granulicella rosea</name>
    <dbReference type="NCBI Taxonomy" id="474952"/>
    <lineage>
        <taxon>Bacteria</taxon>
        <taxon>Pseudomonadati</taxon>
        <taxon>Acidobacteriota</taxon>
        <taxon>Terriglobia</taxon>
        <taxon>Terriglobales</taxon>
        <taxon>Acidobacteriaceae</taxon>
        <taxon>Granulicella</taxon>
    </lineage>
</organism>
<protein>
    <submittedName>
        <fullName evidence="4">Aldehyde dehydrogenase (NAD+)</fullName>
    </submittedName>
</protein>
<reference evidence="4 5" key="1">
    <citation type="submission" date="2017-06" db="EMBL/GenBank/DDBJ databases">
        <authorList>
            <person name="Kim H.J."/>
            <person name="Triplett B.A."/>
        </authorList>
    </citation>
    <scope>NUCLEOTIDE SEQUENCE [LARGE SCALE GENOMIC DNA]</scope>
    <source>
        <strain evidence="4 5">DSM 18704</strain>
    </source>
</reference>
<dbReference type="RefSeq" id="WP_089408689.1">
    <property type="nucleotide sequence ID" value="NZ_FZOU01000004.1"/>
</dbReference>
<dbReference type="InterPro" id="IPR016163">
    <property type="entry name" value="Ald_DH_C"/>
</dbReference>
<dbReference type="PANTHER" id="PTHR42804:SF1">
    <property type="entry name" value="ALDEHYDE DEHYDROGENASE-RELATED"/>
    <property type="match status" value="1"/>
</dbReference>
<dbReference type="InterPro" id="IPR015590">
    <property type="entry name" value="Aldehyde_DH_dom"/>
</dbReference>
<evidence type="ECO:0000259" key="3">
    <source>
        <dbReference type="Pfam" id="PF00171"/>
    </source>
</evidence>